<dbReference type="PANTHER" id="PTHR43611">
    <property type="entry name" value="ALPHA-D-GLUCOSE 1-PHOSPHATE PHOSPHATASE"/>
    <property type="match status" value="1"/>
</dbReference>
<evidence type="ECO:0000313" key="2">
    <source>
        <dbReference type="Proteomes" id="UP000070457"/>
    </source>
</evidence>
<dbReference type="InterPro" id="IPR023214">
    <property type="entry name" value="HAD_sf"/>
</dbReference>
<gene>
    <name evidence="1" type="primary">pgmB</name>
    <name evidence="1" type="ORF">TR69_WS6001000045</name>
</gene>
<dbReference type="Gene3D" id="3.40.50.1000">
    <property type="entry name" value="HAD superfamily/HAD-like"/>
    <property type="match status" value="1"/>
</dbReference>
<comment type="caution">
    <text evidence="1">The sequence shown here is derived from an EMBL/GenBank/DDBJ whole genome shotgun (WGS) entry which is preliminary data.</text>
</comment>
<name>A0A136M128_9BACT</name>
<sequence>MAEIKAVVFDLDGVYFEGGTETYISSLVNKYGLSKQDIVDVYLKSEEMQRYKCGVISSEEYWNYAISTWEIDATREELVELLISSYNTNPDTVSFVETLRDQGIKTAICTNNFPDRFESLKERFNLSASFDVIVTSYEEGITKPSPQIFQTLASRLDLKPNEILMSDDHEVNVEALKQLGFDAFLYTNLDEFKSYVTERIDT</sequence>
<protein>
    <submittedName>
        <fullName evidence="1">Beta-phosphoglucomutase</fullName>
        <ecNumber evidence="1">5.4.2.6</ecNumber>
    </submittedName>
</protein>
<reference evidence="1 2" key="1">
    <citation type="submission" date="2015-02" db="EMBL/GenBank/DDBJ databases">
        <title>Improved understanding of the partial-nitritation anammox process through 23 genomes representing the majority of the microbial community.</title>
        <authorList>
            <person name="Speth D.R."/>
            <person name="In T Zandt M."/>
            <person name="Guerrero Cruz S."/>
            <person name="Jetten M.S."/>
            <person name="Dutilh B.E."/>
        </authorList>
    </citation>
    <scope>NUCLEOTIDE SEQUENCE [LARGE SCALE GENOMIC DNA]</scope>
    <source>
        <strain evidence="1">OLB20</strain>
    </source>
</reference>
<dbReference type="InterPro" id="IPR036412">
    <property type="entry name" value="HAD-like_sf"/>
</dbReference>
<proteinExistence type="predicted"/>
<dbReference type="SFLD" id="SFLDG01129">
    <property type="entry name" value="C1.5:_HAD__Beta-PGM__Phosphata"/>
    <property type="match status" value="1"/>
</dbReference>
<dbReference type="PRINTS" id="PR00413">
    <property type="entry name" value="HADHALOGNASE"/>
</dbReference>
<dbReference type="GO" id="GO:0008801">
    <property type="term" value="F:beta-phosphoglucomutase activity"/>
    <property type="evidence" value="ECO:0007669"/>
    <property type="project" value="UniProtKB-EC"/>
</dbReference>
<dbReference type="STRING" id="1617426.TR69_WS6001000045"/>
<evidence type="ECO:0000313" key="1">
    <source>
        <dbReference type="EMBL" id="KXK27601.1"/>
    </source>
</evidence>
<dbReference type="NCBIfam" id="TIGR01509">
    <property type="entry name" value="HAD-SF-IA-v3"/>
    <property type="match status" value="1"/>
</dbReference>
<accession>A0A136M128</accession>
<dbReference type="SUPFAM" id="SSF56784">
    <property type="entry name" value="HAD-like"/>
    <property type="match status" value="1"/>
</dbReference>
<dbReference type="Proteomes" id="UP000070457">
    <property type="component" value="Unassembled WGS sequence"/>
</dbReference>
<dbReference type="EC" id="5.4.2.6" evidence="1"/>
<organism evidence="1 2">
    <name type="scientific">candidate division WS6 bacterium OLB20</name>
    <dbReference type="NCBI Taxonomy" id="1617426"/>
    <lineage>
        <taxon>Bacteria</taxon>
        <taxon>Candidatus Dojkabacteria</taxon>
    </lineage>
</organism>
<dbReference type="EMBL" id="JYNZ01000001">
    <property type="protein sequence ID" value="KXK27601.1"/>
    <property type="molecule type" value="Genomic_DNA"/>
</dbReference>
<keyword evidence="1" id="KW-0413">Isomerase</keyword>
<dbReference type="PANTHER" id="PTHR43611:SF3">
    <property type="entry name" value="FLAVIN MONONUCLEOTIDE HYDROLASE 1, CHLOROPLATIC"/>
    <property type="match status" value="1"/>
</dbReference>
<dbReference type="InterPro" id="IPR006439">
    <property type="entry name" value="HAD-SF_hydro_IA"/>
</dbReference>
<dbReference type="Pfam" id="PF00702">
    <property type="entry name" value="Hydrolase"/>
    <property type="match status" value="1"/>
</dbReference>
<dbReference type="SFLD" id="SFLDS00003">
    <property type="entry name" value="Haloacid_Dehalogenase"/>
    <property type="match status" value="1"/>
</dbReference>
<dbReference type="AlphaFoldDB" id="A0A136M128"/>
<dbReference type="CDD" id="cd02603">
    <property type="entry name" value="HAD_sEH-N_like"/>
    <property type="match status" value="1"/>
</dbReference>
<dbReference type="NCBIfam" id="TIGR01549">
    <property type="entry name" value="HAD-SF-IA-v1"/>
    <property type="match status" value="1"/>
</dbReference>